<feature type="coiled-coil region" evidence="2">
    <location>
        <begin position="457"/>
        <end position="625"/>
    </location>
</feature>
<dbReference type="OrthoDB" id="1711136at2759"/>
<evidence type="ECO:0000313" key="6">
    <source>
        <dbReference type="Proteomes" id="UP000653305"/>
    </source>
</evidence>
<feature type="compositionally biased region" description="Basic residues" evidence="3">
    <location>
        <begin position="8"/>
        <end position="18"/>
    </location>
</feature>
<name>A0A830CJ15_9LAMI</name>
<comment type="caution">
    <text evidence="5">The sequence shown here is derived from an EMBL/GenBank/DDBJ whole genome shotgun (WGS) entry which is preliminary data.</text>
</comment>
<feature type="region of interest" description="Disordered" evidence="3">
    <location>
        <begin position="212"/>
        <end position="237"/>
    </location>
</feature>
<dbReference type="GO" id="GO:0008270">
    <property type="term" value="F:zinc ion binding"/>
    <property type="evidence" value="ECO:0007669"/>
    <property type="project" value="UniProtKB-KW"/>
</dbReference>
<keyword evidence="6" id="KW-1185">Reference proteome</keyword>
<dbReference type="InterPro" id="IPR013083">
    <property type="entry name" value="Znf_RING/FYVE/PHD"/>
</dbReference>
<feature type="region of interest" description="Disordered" evidence="3">
    <location>
        <begin position="1"/>
        <end position="52"/>
    </location>
</feature>
<evidence type="ECO:0000259" key="4">
    <source>
        <dbReference type="PROSITE" id="PS50089"/>
    </source>
</evidence>
<keyword evidence="1" id="KW-0863">Zinc-finger</keyword>
<protein>
    <submittedName>
        <fullName evidence="5">Mnd1-interacting protein 1</fullName>
    </submittedName>
</protein>
<dbReference type="Pfam" id="PF13920">
    <property type="entry name" value="zf-C3HC4_3"/>
    <property type="match status" value="1"/>
</dbReference>
<dbReference type="Proteomes" id="UP000653305">
    <property type="component" value="Unassembled WGS sequence"/>
</dbReference>
<reference evidence="5" key="1">
    <citation type="submission" date="2020-07" db="EMBL/GenBank/DDBJ databases">
        <title>Ethylene signaling mediates host invasion by parasitic plants.</title>
        <authorList>
            <person name="Yoshida S."/>
        </authorList>
    </citation>
    <scope>NUCLEOTIDE SEQUENCE</scope>
    <source>
        <strain evidence="5">Okayama</strain>
    </source>
</reference>
<feature type="region of interest" description="Disordered" evidence="3">
    <location>
        <begin position="324"/>
        <end position="343"/>
    </location>
</feature>
<dbReference type="PANTHER" id="PTHR46405:SF3">
    <property type="entry name" value="RING_U-BOX SUPERFAMILY PROTEIN"/>
    <property type="match status" value="1"/>
</dbReference>
<keyword evidence="1" id="KW-0862">Zinc</keyword>
<evidence type="ECO:0000256" key="1">
    <source>
        <dbReference type="PROSITE-ProRule" id="PRU00175"/>
    </source>
</evidence>
<sequence length="722" mass="80212">MGCTVREKHIRTNRRTRSVKPEPDNSTCNNSNGNAEKSGNAKTGGKPKSYQMGLHAMSQNPASVHSPSPSSVFDDNGWGYCTEEQLEEILLKNLEYLYNDAINKLVALGYEEEVALKAILRNGHCYGGMDVLTNILHNSLAYLNSGNTNGASEEEPEPSFADLRQLEEYSLAGMVCLLQQVKPHLSKGDAMWCLLMSDLHVGRASVMEIPVLPSPGGSGSEGSSASGGGPPEGGVVANGGPVGVAPALCRFHGGWGFGNGGTSEFPMNGMNGFLSYASEMALQREIECPKRFNLSPSMKSLLKRNVAMFAAGFRANSKQFHSQSQACPSSLSSGNSSSSCGHIEEPQYAKNQDVVNSVMSKFRDLNLDESTEQVALDQKDEMILSLIHQIKDLEKQVKERKDWAHQKAMQAARKLSHDLTELKTLRMEREETQRLKKGKETLGEKTMDRLTEMEIALRLASGEVDTANAAVRKLEMENAEIRAEMEASKLSASESVTTCLEVAKREKKCLKKLLAWEKQKAKMQEEIVAEKQRISELQEELAQVEAATKEAEAKWRQEQKSKELVLAQLEEERRLKEASEANNKRKLEALRLKIEIDFQRHKDDLQRLEQEYARLKDCAQSADVENQSNDFWTENSNGVKKPQGETIARLLHELEDSQEKTVSCDRECMLCTKDEVSVVFLPCAHEVICASCNESYGKRGKATCPYCRVPIEQRIRVYGASS</sequence>
<keyword evidence="2" id="KW-0175">Coiled coil</keyword>
<dbReference type="InterPro" id="IPR046527">
    <property type="entry name" value="PIR2-like_helical"/>
</dbReference>
<organism evidence="5 6">
    <name type="scientific">Phtheirospermum japonicum</name>
    <dbReference type="NCBI Taxonomy" id="374723"/>
    <lineage>
        <taxon>Eukaryota</taxon>
        <taxon>Viridiplantae</taxon>
        <taxon>Streptophyta</taxon>
        <taxon>Embryophyta</taxon>
        <taxon>Tracheophyta</taxon>
        <taxon>Spermatophyta</taxon>
        <taxon>Magnoliopsida</taxon>
        <taxon>eudicotyledons</taxon>
        <taxon>Gunneridae</taxon>
        <taxon>Pentapetalae</taxon>
        <taxon>asterids</taxon>
        <taxon>lamiids</taxon>
        <taxon>Lamiales</taxon>
        <taxon>Orobanchaceae</taxon>
        <taxon>Orobanchaceae incertae sedis</taxon>
        <taxon>Phtheirospermum</taxon>
    </lineage>
</organism>
<dbReference type="Pfam" id="PF20235">
    <property type="entry name" value="PIR2-like_helical"/>
    <property type="match status" value="1"/>
</dbReference>
<feature type="compositionally biased region" description="Low complexity" evidence="3">
    <location>
        <begin position="324"/>
        <end position="339"/>
    </location>
</feature>
<dbReference type="InterPro" id="IPR046934">
    <property type="entry name" value="PIR2-like"/>
</dbReference>
<dbReference type="SUPFAM" id="SSF57850">
    <property type="entry name" value="RING/U-box"/>
    <property type="match status" value="1"/>
</dbReference>
<feature type="domain" description="RING-type" evidence="4">
    <location>
        <begin position="668"/>
        <end position="708"/>
    </location>
</feature>
<dbReference type="EMBL" id="BMAC01000565">
    <property type="protein sequence ID" value="GFP99286.1"/>
    <property type="molecule type" value="Genomic_DNA"/>
</dbReference>
<keyword evidence="1" id="KW-0479">Metal-binding</keyword>
<evidence type="ECO:0000313" key="5">
    <source>
        <dbReference type="EMBL" id="GFP99286.1"/>
    </source>
</evidence>
<feature type="compositionally biased region" description="Gly residues" evidence="3">
    <location>
        <begin position="216"/>
        <end position="237"/>
    </location>
</feature>
<gene>
    <name evidence="5" type="ORF">PHJA_002072700</name>
</gene>
<dbReference type="PROSITE" id="PS50089">
    <property type="entry name" value="ZF_RING_2"/>
    <property type="match status" value="1"/>
</dbReference>
<dbReference type="InterPro" id="IPR001841">
    <property type="entry name" value="Znf_RING"/>
</dbReference>
<feature type="compositionally biased region" description="Polar residues" evidence="3">
    <location>
        <begin position="24"/>
        <end position="41"/>
    </location>
</feature>
<dbReference type="CDD" id="cd23128">
    <property type="entry name" value="RING-HC_MIP1-like"/>
    <property type="match status" value="1"/>
</dbReference>
<dbReference type="Gene3D" id="3.30.40.10">
    <property type="entry name" value="Zinc/RING finger domain, C3HC4 (zinc finger)"/>
    <property type="match status" value="1"/>
</dbReference>
<accession>A0A830CJ15</accession>
<dbReference type="PANTHER" id="PTHR46405">
    <property type="entry name" value="OS05G0141500 PROTEIN"/>
    <property type="match status" value="1"/>
</dbReference>
<proteinExistence type="predicted"/>
<dbReference type="AlphaFoldDB" id="A0A830CJ15"/>
<evidence type="ECO:0000256" key="3">
    <source>
        <dbReference type="SAM" id="MobiDB-lite"/>
    </source>
</evidence>
<evidence type="ECO:0000256" key="2">
    <source>
        <dbReference type="SAM" id="Coils"/>
    </source>
</evidence>